<protein>
    <submittedName>
        <fullName evidence="10">SNF2-related protein</fullName>
    </submittedName>
</protein>
<keyword evidence="4" id="KW-0378">Hydrolase</keyword>
<evidence type="ECO:0000256" key="6">
    <source>
        <dbReference type="ARBA" id="ARBA00022840"/>
    </source>
</evidence>
<feature type="domain" description="Helicase ATP-binding" evidence="8">
    <location>
        <begin position="126"/>
        <end position="367"/>
    </location>
</feature>
<dbReference type="PROSITE" id="PS51192">
    <property type="entry name" value="HELICASE_ATP_BIND_1"/>
    <property type="match status" value="1"/>
</dbReference>
<dbReference type="GO" id="GO:0005524">
    <property type="term" value="F:ATP binding"/>
    <property type="evidence" value="ECO:0007669"/>
    <property type="project" value="UniProtKB-KW"/>
</dbReference>
<evidence type="ECO:0000313" key="11">
    <source>
        <dbReference type="Proteomes" id="UP000693970"/>
    </source>
</evidence>
<dbReference type="PROSITE" id="PS51194">
    <property type="entry name" value="HELICASE_CTER"/>
    <property type="match status" value="1"/>
</dbReference>
<dbReference type="InterPro" id="IPR001876">
    <property type="entry name" value="Znf_RanBP2"/>
</dbReference>
<dbReference type="GO" id="GO:0005634">
    <property type="term" value="C:nucleus"/>
    <property type="evidence" value="ECO:0007669"/>
    <property type="project" value="TreeGrafter"/>
</dbReference>
<reference evidence="10" key="2">
    <citation type="submission" date="2021-04" db="EMBL/GenBank/DDBJ databases">
        <authorList>
            <person name="Podell S."/>
        </authorList>
    </citation>
    <scope>NUCLEOTIDE SEQUENCE</scope>
    <source>
        <strain evidence="10">Hildebrandi</strain>
    </source>
</reference>
<evidence type="ECO:0000256" key="5">
    <source>
        <dbReference type="ARBA" id="ARBA00022833"/>
    </source>
</evidence>
<evidence type="ECO:0000256" key="2">
    <source>
        <dbReference type="ARBA" id="ARBA00022741"/>
    </source>
</evidence>
<keyword evidence="6" id="KW-0067">ATP-binding</keyword>
<evidence type="ECO:0000259" key="8">
    <source>
        <dbReference type="PROSITE" id="PS51192"/>
    </source>
</evidence>
<accession>A0A9K3L6U6</accession>
<keyword evidence="11" id="KW-1185">Reference proteome</keyword>
<dbReference type="InterPro" id="IPR000330">
    <property type="entry name" value="SNF2_N"/>
</dbReference>
<dbReference type="Proteomes" id="UP000693970">
    <property type="component" value="Unassembled WGS sequence"/>
</dbReference>
<dbReference type="InterPro" id="IPR001650">
    <property type="entry name" value="Helicase_C-like"/>
</dbReference>
<dbReference type="Pfam" id="PF00271">
    <property type="entry name" value="Helicase_C"/>
    <property type="match status" value="1"/>
</dbReference>
<feature type="domain" description="Helicase C-terminal" evidence="9">
    <location>
        <begin position="660"/>
        <end position="815"/>
    </location>
</feature>
<sequence length="1012" mass="114487">MSKRTPICDFSSSSDEYSDDDELNEFTKQYKAVGLSRRTQAKGLWFSQLHGKKVSKLDGINDPTDRRLQQLLWELGCTFDLFSHQFRGVREVAGVGPNFPGPEMIVKGSNNTKVQARLLALHNASPRFNDEEFGVILADCMGLGKTIQAVAAISIRNAIAAAKGEKSLPSLVVCPNDTVMMQWKEHLLQAGFSKDRIIRLKTKQPVSLESQSNVILCTRYDLQSELRFILQDVENPPRNQRTKKSPLFPAASRGSLEVLLNQYQNANSPVKNRYNEMPGGRKLTNEAVVTKYLRREKRRMSDNPNISKIFRMIIIDEAHFFKNLKTYWSMAAGLICLHSERVGLLTGTPFNNSCQDMAALMTFIDPLDDSAFLSWWKEKMDARVGSTVRQALSDWTSRYLIRREKEVISHLLPKKRIRKEAVSQNRLETYEEHEKRMLDALRMVHYAAQNEKKWLLKEAVITMLGCAACMQLSLLHPVLPNNGRQLTVLFSPSRQKNQDVKSALENESKCVCCDRRIKTVRMNERRNVAMAALDIDNLEDEFGDDMDDSDGEIIFDDEFGSDSEEGRAKGRRNKKQRGTGNIVPIDGGLCQLSKHGIRHFACETCIEGLRGKEECCPKCTDLFAKANYVDKDPIEETTNSDHVYCRDILGGFKASAKLERIVQDVMKISKDQKAMVVSFYKGSLDLLEAMFHEHGVNAVRFDGDVSAEERQACLHAFKTTPSCQVLLMTAQTGGTGLNITEANQGFFTERYWNPMVLDQCEDRLYRIGQGNDVDIAYYDVPLTIDDLMDYINMAKRNNAAIILSDTVALHDARMDYKELSGFLGRALEVLRYERRRGGQTSIKQILDSVIENMRSDNKALPSFLMDQQREKGIEGDSGSEIKQSATNFLEMTANLSDSKRDLDDETSFIDQGHSLTLSNEVPSDDIKQTVNKRKVDAIYGASIVVPLPAAHFPKIETATFVSPDQKNKVSDEERDFDETGCQLLAWRCITCNYLNEGSWRSCTSCQQISLWP</sequence>
<dbReference type="GO" id="GO:0008094">
    <property type="term" value="F:ATP-dependent activity, acting on DNA"/>
    <property type="evidence" value="ECO:0007669"/>
    <property type="project" value="TreeGrafter"/>
</dbReference>
<dbReference type="Pfam" id="PF00176">
    <property type="entry name" value="SNF2-rel_dom"/>
    <property type="match status" value="1"/>
</dbReference>
<dbReference type="InterPro" id="IPR014001">
    <property type="entry name" value="Helicase_ATP-bd"/>
</dbReference>
<evidence type="ECO:0000256" key="4">
    <source>
        <dbReference type="ARBA" id="ARBA00022801"/>
    </source>
</evidence>
<dbReference type="GO" id="GO:0006281">
    <property type="term" value="P:DNA repair"/>
    <property type="evidence" value="ECO:0007669"/>
    <property type="project" value="TreeGrafter"/>
</dbReference>
<dbReference type="InterPro" id="IPR049730">
    <property type="entry name" value="SNF2/RAD54-like_C"/>
</dbReference>
<evidence type="ECO:0000256" key="3">
    <source>
        <dbReference type="ARBA" id="ARBA00022771"/>
    </source>
</evidence>
<dbReference type="PROSITE" id="PS01358">
    <property type="entry name" value="ZF_RANBP2_1"/>
    <property type="match status" value="1"/>
</dbReference>
<keyword evidence="5" id="KW-0862">Zinc</keyword>
<comment type="caution">
    <text evidence="10">The sequence shown here is derived from an EMBL/GenBank/DDBJ whole genome shotgun (WGS) entry which is preliminary data.</text>
</comment>
<keyword evidence="3" id="KW-0863">Zinc-finger</keyword>
<name>A0A9K3L6U6_9STRA</name>
<feature type="region of interest" description="Disordered" evidence="7">
    <location>
        <begin position="556"/>
        <end position="579"/>
    </location>
</feature>
<dbReference type="SMART" id="SM00487">
    <property type="entry name" value="DEXDc"/>
    <property type="match status" value="1"/>
</dbReference>
<dbReference type="AlphaFoldDB" id="A0A9K3L6U6"/>
<dbReference type="GO" id="GO:0008270">
    <property type="term" value="F:zinc ion binding"/>
    <property type="evidence" value="ECO:0007669"/>
    <property type="project" value="UniProtKB-KW"/>
</dbReference>
<organism evidence="10 11">
    <name type="scientific">Nitzschia inconspicua</name>
    <dbReference type="NCBI Taxonomy" id="303405"/>
    <lineage>
        <taxon>Eukaryota</taxon>
        <taxon>Sar</taxon>
        <taxon>Stramenopiles</taxon>
        <taxon>Ochrophyta</taxon>
        <taxon>Bacillariophyta</taxon>
        <taxon>Bacillariophyceae</taxon>
        <taxon>Bacillariophycidae</taxon>
        <taxon>Bacillariales</taxon>
        <taxon>Bacillariaceae</taxon>
        <taxon>Nitzschia</taxon>
    </lineage>
</organism>
<dbReference type="InterPro" id="IPR050628">
    <property type="entry name" value="SNF2_RAD54_helicase_TF"/>
</dbReference>
<keyword evidence="1" id="KW-0479">Metal-binding</keyword>
<reference evidence="10" key="1">
    <citation type="journal article" date="2021" name="Sci. Rep.">
        <title>Diploid genomic architecture of Nitzschia inconspicua, an elite biomass production diatom.</title>
        <authorList>
            <person name="Oliver A."/>
            <person name="Podell S."/>
            <person name="Pinowska A."/>
            <person name="Traller J.C."/>
            <person name="Smith S.R."/>
            <person name="McClure R."/>
            <person name="Beliaev A."/>
            <person name="Bohutskyi P."/>
            <person name="Hill E.A."/>
            <person name="Rabines A."/>
            <person name="Zheng H."/>
            <person name="Allen L.Z."/>
            <person name="Kuo A."/>
            <person name="Grigoriev I.V."/>
            <person name="Allen A.E."/>
            <person name="Hazlebeck D."/>
            <person name="Allen E.E."/>
        </authorList>
    </citation>
    <scope>NUCLEOTIDE SEQUENCE</scope>
    <source>
        <strain evidence="10">Hildebrandi</strain>
    </source>
</reference>
<evidence type="ECO:0000256" key="7">
    <source>
        <dbReference type="SAM" id="MobiDB-lite"/>
    </source>
</evidence>
<evidence type="ECO:0000313" key="10">
    <source>
        <dbReference type="EMBL" id="KAG7355896.1"/>
    </source>
</evidence>
<dbReference type="OrthoDB" id="47719at2759"/>
<dbReference type="CDD" id="cd18793">
    <property type="entry name" value="SF2_C_SNF"/>
    <property type="match status" value="1"/>
</dbReference>
<proteinExistence type="predicted"/>
<evidence type="ECO:0000259" key="9">
    <source>
        <dbReference type="PROSITE" id="PS51194"/>
    </source>
</evidence>
<dbReference type="PANTHER" id="PTHR45626">
    <property type="entry name" value="TRANSCRIPTION TERMINATION FACTOR 2-RELATED"/>
    <property type="match status" value="1"/>
</dbReference>
<keyword evidence="2" id="KW-0547">Nucleotide-binding</keyword>
<dbReference type="EMBL" id="JAGRRH010000015">
    <property type="protein sequence ID" value="KAG7355896.1"/>
    <property type="molecule type" value="Genomic_DNA"/>
</dbReference>
<dbReference type="GO" id="GO:0016787">
    <property type="term" value="F:hydrolase activity"/>
    <property type="evidence" value="ECO:0007669"/>
    <property type="project" value="UniProtKB-KW"/>
</dbReference>
<evidence type="ECO:0000256" key="1">
    <source>
        <dbReference type="ARBA" id="ARBA00022723"/>
    </source>
</evidence>
<dbReference type="SMART" id="SM00490">
    <property type="entry name" value="HELICc"/>
    <property type="match status" value="1"/>
</dbReference>
<gene>
    <name evidence="10" type="ORF">IV203_000582</name>
</gene>